<feature type="transmembrane region" description="Helical" evidence="1">
    <location>
        <begin position="126"/>
        <end position="148"/>
    </location>
</feature>
<dbReference type="OrthoDB" id="84937at2157"/>
<protein>
    <recommendedName>
        <fullName evidence="4">DUF63 domain-containing protein</fullName>
    </recommendedName>
</protein>
<keyword evidence="3" id="KW-1185">Reference proteome</keyword>
<keyword evidence="1" id="KW-0812">Transmembrane</keyword>
<feature type="transmembrane region" description="Helical" evidence="1">
    <location>
        <begin position="20"/>
        <end position="40"/>
    </location>
</feature>
<dbReference type="KEGG" id="mbn:Mboo_1961"/>
<feature type="transmembrane region" description="Helical" evidence="1">
    <location>
        <begin position="89"/>
        <end position="114"/>
    </location>
</feature>
<evidence type="ECO:0000256" key="1">
    <source>
        <dbReference type="SAM" id="Phobius"/>
    </source>
</evidence>
<evidence type="ECO:0000313" key="3">
    <source>
        <dbReference type="Proteomes" id="UP000002408"/>
    </source>
</evidence>
<feature type="transmembrane region" description="Helical" evidence="1">
    <location>
        <begin position="154"/>
        <end position="175"/>
    </location>
</feature>
<feature type="transmembrane region" description="Helical" evidence="1">
    <location>
        <begin position="60"/>
        <end position="77"/>
    </location>
</feature>
<dbReference type="Pfam" id="PF01889">
    <property type="entry name" value="DUF63"/>
    <property type="match status" value="1"/>
</dbReference>
<name>A7I9R5_METB6</name>
<dbReference type="GeneID" id="5409998"/>
<feature type="transmembrane region" description="Helical" evidence="1">
    <location>
        <begin position="261"/>
        <end position="278"/>
    </location>
</feature>
<organism evidence="2 3">
    <name type="scientific">Methanoregula boonei (strain DSM 21154 / JCM 14090 / 6A8)</name>
    <dbReference type="NCBI Taxonomy" id="456442"/>
    <lineage>
        <taxon>Archaea</taxon>
        <taxon>Methanobacteriati</taxon>
        <taxon>Methanobacteriota</taxon>
        <taxon>Stenosarchaea group</taxon>
        <taxon>Methanomicrobia</taxon>
        <taxon>Methanomicrobiales</taxon>
        <taxon>Methanoregulaceae</taxon>
        <taxon>Methanoregula</taxon>
    </lineage>
</organism>
<feature type="transmembrane region" description="Helical" evidence="1">
    <location>
        <begin position="225"/>
        <end position="249"/>
    </location>
</feature>
<accession>A7I9R5</accession>
<dbReference type="PANTHER" id="PTHR40700:SF1">
    <property type="entry name" value="DUF63 DOMAIN-CONTAINING PROTEIN"/>
    <property type="match status" value="1"/>
</dbReference>
<keyword evidence="1" id="KW-0472">Membrane</keyword>
<feature type="transmembrane region" description="Helical" evidence="1">
    <location>
        <begin position="187"/>
        <end position="205"/>
    </location>
</feature>
<dbReference type="RefSeq" id="WP_012107531.1">
    <property type="nucleotide sequence ID" value="NC_009712.1"/>
</dbReference>
<dbReference type="eggNOG" id="arCOG02177">
    <property type="taxonomic scope" value="Archaea"/>
</dbReference>
<gene>
    <name evidence="2" type="ordered locus">Mboo_1961</name>
</gene>
<dbReference type="AlphaFoldDB" id="A7I9R5"/>
<dbReference type="HOGENOM" id="CLU_086260_0_0_2"/>
<dbReference type="PANTHER" id="PTHR40700">
    <property type="entry name" value="HYPOTHETICAL MEMBRANE PROTEIN, CONSERVED, DUF63 FAMILY"/>
    <property type="match status" value="1"/>
</dbReference>
<evidence type="ECO:0000313" key="2">
    <source>
        <dbReference type="EMBL" id="ABS56476.1"/>
    </source>
</evidence>
<dbReference type="InterPro" id="IPR002749">
    <property type="entry name" value="DUF63"/>
</dbReference>
<dbReference type="EMBL" id="CP000780">
    <property type="protein sequence ID" value="ABS56476.1"/>
    <property type="molecule type" value="Genomic_DNA"/>
</dbReference>
<keyword evidence="1" id="KW-1133">Transmembrane helix</keyword>
<proteinExistence type="predicted"/>
<evidence type="ECO:0008006" key="4">
    <source>
        <dbReference type="Google" id="ProtNLM"/>
    </source>
</evidence>
<sequence>MISDFLYKYYIDPVKYGEPYNIVETLTYAIILIIGVYLLYRWFSNSAWLLDHGIKLDSSFILATLPYVVLGGVLRVIQDTGMVGGDWQYLIVTPPIYFVLFFFTLAMIFIGGTLKKNGLIKDFLSFYAFIGCMSVFVVSLILLSWGMAHAHVDLFILAIILLMALAATVLVWGFMRYILSWEYVQDPLYIALIFGQMLDASATSYGLTFHPAVHYIEQHVVGSNLIAMTGTAFVMYPLKLVILFPAIYIMQLYRKEANATFWHLVLLAMIVVGLAPGIRDMIRMVLYV</sequence>
<dbReference type="Proteomes" id="UP000002408">
    <property type="component" value="Chromosome"/>
</dbReference>
<dbReference type="STRING" id="456442.Mboo_1961"/>
<reference evidence="3" key="1">
    <citation type="journal article" date="2015" name="Microbiology">
        <title>Genome of Methanoregula boonei 6A8 reveals adaptations to oligotrophic peatland environments.</title>
        <authorList>
            <person name="Braeuer S."/>
            <person name="Cadillo-Quiroz H."/>
            <person name="Kyrpides N."/>
            <person name="Woyke T."/>
            <person name="Goodwin L."/>
            <person name="Detter C."/>
            <person name="Podell S."/>
            <person name="Yavitt J.B."/>
            <person name="Zinder S.H."/>
        </authorList>
    </citation>
    <scope>NUCLEOTIDE SEQUENCE [LARGE SCALE GENOMIC DNA]</scope>
    <source>
        <strain evidence="3">DSM 21154 / JCM 14090 / 6A8</strain>
    </source>
</reference>